<dbReference type="Pfam" id="PF09224">
    <property type="entry name" value="DUF1961"/>
    <property type="match status" value="1"/>
</dbReference>
<reference evidence="2" key="1">
    <citation type="submission" date="2016-10" db="EMBL/GenBank/DDBJ databases">
        <authorList>
            <person name="Varghese N."/>
            <person name="Submissions S."/>
        </authorList>
    </citation>
    <scope>NUCLEOTIDE SEQUENCE [LARGE SCALE GENOMIC DNA]</scope>
    <source>
        <strain evidence="2">IBRC-M 10761</strain>
    </source>
</reference>
<dbReference type="STRING" id="1416801.SAMN05192553_10622"/>
<dbReference type="InterPro" id="IPR013320">
    <property type="entry name" value="ConA-like_dom_sf"/>
</dbReference>
<dbReference type="Proteomes" id="UP000199403">
    <property type="component" value="Unassembled WGS sequence"/>
</dbReference>
<keyword evidence="2" id="KW-1185">Reference proteome</keyword>
<evidence type="ECO:0000313" key="1">
    <source>
        <dbReference type="EMBL" id="SEJ60673.1"/>
    </source>
</evidence>
<evidence type="ECO:0000313" key="2">
    <source>
        <dbReference type="Proteomes" id="UP000199403"/>
    </source>
</evidence>
<evidence type="ECO:0008006" key="3">
    <source>
        <dbReference type="Google" id="ProtNLM"/>
    </source>
</evidence>
<proteinExistence type="predicted"/>
<protein>
    <recommendedName>
        <fullName evidence="3">3-keto-disaccharide hydrolase domain-containing protein</fullName>
    </recommendedName>
</protein>
<dbReference type="GO" id="GO:0005975">
    <property type="term" value="P:carbohydrate metabolic process"/>
    <property type="evidence" value="ECO:0007669"/>
    <property type="project" value="UniProtKB-ARBA"/>
</dbReference>
<accession>A0A1H7A4U2</accession>
<dbReference type="InterPro" id="IPR015305">
    <property type="entry name" value="DUF1961"/>
</dbReference>
<dbReference type="RefSeq" id="WP_092176962.1">
    <property type="nucleotide sequence ID" value="NZ_FNZH01000006.1"/>
</dbReference>
<organism evidence="1 2">
    <name type="scientific">Cyclobacterium xiamenense</name>
    <dbReference type="NCBI Taxonomy" id="1297121"/>
    <lineage>
        <taxon>Bacteria</taxon>
        <taxon>Pseudomonadati</taxon>
        <taxon>Bacteroidota</taxon>
        <taxon>Cytophagia</taxon>
        <taxon>Cytophagales</taxon>
        <taxon>Cyclobacteriaceae</taxon>
        <taxon>Cyclobacterium</taxon>
    </lineage>
</organism>
<dbReference type="AlphaFoldDB" id="A0A1H7A4U2"/>
<dbReference type="GO" id="GO:0004553">
    <property type="term" value="F:hydrolase activity, hydrolyzing O-glycosyl compounds"/>
    <property type="evidence" value="ECO:0007669"/>
    <property type="project" value="UniProtKB-ARBA"/>
</dbReference>
<dbReference type="Gene3D" id="2.60.120.200">
    <property type="match status" value="1"/>
</dbReference>
<dbReference type="SUPFAM" id="SSF49899">
    <property type="entry name" value="Concanavalin A-like lectins/glucanases"/>
    <property type="match status" value="1"/>
</dbReference>
<name>A0A1H7A4U2_9BACT</name>
<dbReference type="OrthoDB" id="7171052at2"/>
<gene>
    <name evidence="1" type="ORF">SAMN05192553_10622</name>
</gene>
<dbReference type="EMBL" id="FNZH01000006">
    <property type="protein sequence ID" value="SEJ60673.1"/>
    <property type="molecule type" value="Genomic_DNA"/>
</dbReference>
<sequence length="150" mass="17587">MTRLLLYLLILFFSAKGKNGANIFDSSFPARDGTFRLFTKSEHINSYHISYYANGEDKPGREISHLRKNSGFHLLQQEEPGLPIASREVHQLKLIKDDSGIIMYVDDRKIIDWTDENEYGPILQEGKIGFRQMQWTHFRYKNYKAWALTK</sequence>